<proteinExistence type="predicted"/>
<comment type="caution">
    <text evidence="1">The sequence shown here is derived from an EMBL/GenBank/DDBJ whole genome shotgun (WGS) entry which is preliminary data.</text>
</comment>
<accession>A0A0F9DF34</accession>
<gene>
    <name evidence="1" type="ORF">LCGC14_2554340</name>
</gene>
<organism evidence="1">
    <name type="scientific">marine sediment metagenome</name>
    <dbReference type="NCBI Taxonomy" id="412755"/>
    <lineage>
        <taxon>unclassified sequences</taxon>
        <taxon>metagenomes</taxon>
        <taxon>ecological metagenomes</taxon>
    </lineage>
</organism>
<name>A0A0F9DF34_9ZZZZ</name>
<protein>
    <submittedName>
        <fullName evidence="1">Uncharacterized protein</fullName>
    </submittedName>
</protein>
<dbReference type="EMBL" id="LAZR01042003">
    <property type="protein sequence ID" value="KKL10588.1"/>
    <property type="molecule type" value="Genomic_DNA"/>
</dbReference>
<reference evidence="1" key="1">
    <citation type="journal article" date="2015" name="Nature">
        <title>Complex archaea that bridge the gap between prokaryotes and eukaryotes.</title>
        <authorList>
            <person name="Spang A."/>
            <person name="Saw J.H."/>
            <person name="Jorgensen S.L."/>
            <person name="Zaremba-Niedzwiedzka K."/>
            <person name="Martijn J."/>
            <person name="Lind A.E."/>
            <person name="van Eijk R."/>
            <person name="Schleper C."/>
            <person name="Guy L."/>
            <person name="Ettema T.J."/>
        </authorList>
    </citation>
    <scope>NUCLEOTIDE SEQUENCE</scope>
</reference>
<sequence>MIEEGAKLTVEQLRTDIEAMDKYPYPYRVRDATNTTIHKIGELLSTATVDDLISMGVTVKIVAPAKRRKA</sequence>
<evidence type="ECO:0000313" key="1">
    <source>
        <dbReference type="EMBL" id="KKL10588.1"/>
    </source>
</evidence>
<dbReference type="AlphaFoldDB" id="A0A0F9DF34"/>